<organism evidence="7 8">
    <name type="scientific">Blomia tropicalis</name>
    <name type="common">Mite</name>
    <dbReference type="NCBI Taxonomy" id="40697"/>
    <lineage>
        <taxon>Eukaryota</taxon>
        <taxon>Metazoa</taxon>
        <taxon>Ecdysozoa</taxon>
        <taxon>Arthropoda</taxon>
        <taxon>Chelicerata</taxon>
        <taxon>Arachnida</taxon>
        <taxon>Acari</taxon>
        <taxon>Acariformes</taxon>
        <taxon>Sarcoptiformes</taxon>
        <taxon>Astigmata</taxon>
        <taxon>Glycyphagoidea</taxon>
        <taxon>Echimyopodidae</taxon>
        <taxon>Blomia</taxon>
    </lineage>
</organism>
<evidence type="ECO:0000259" key="6">
    <source>
        <dbReference type="PROSITE" id="PS50255"/>
    </source>
</evidence>
<gene>
    <name evidence="7" type="ORF">RDWZM_005407</name>
</gene>
<evidence type="ECO:0000256" key="1">
    <source>
        <dbReference type="ARBA" id="ARBA00022617"/>
    </source>
</evidence>
<evidence type="ECO:0000313" key="8">
    <source>
        <dbReference type="Proteomes" id="UP001142055"/>
    </source>
</evidence>
<dbReference type="PROSITE" id="PS00191">
    <property type="entry name" value="CYTOCHROME_B5_1"/>
    <property type="match status" value="1"/>
</dbReference>
<dbReference type="Gene3D" id="3.10.120.10">
    <property type="entry name" value="Cytochrome b5-like heme/steroid binding domain"/>
    <property type="match status" value="1"/>
</dbReference>
<comment type="caution">
    <text evidence="7">The sequence shown here is derived from an EMBL/GenBank/DDBJ whole genome shotgun (WGS) entry which is preliminary data.</text>
</comment>
<sequence length="78" mass="8715">MTKKYKREEVARHTDPNKSILIIVKGNVLDVTKFVAEHPGGADILLNYAGKDVTDIFESIHSSQAKEFSQKFIVGKLV</sequence>
<dbReference type="PANTHER" id="PTHR19359">
    <property type="entry name" value="CYTOCHROME B5"/>
    <property type="match status" value="1"/>
</dbReference>
<evidence type="ECO:0000256" key="5">
    <source>
        <dbReference type="RuleBase" id="RU362121"/>
    </source>
</evidence>
<proteinExistence type="inferred from homology"/>
<accession>A0A9Q0RML1</accession>
<dbReference type="FunFam" id="3.10.120.10:FF:000007">
    <property type="entry name" value="Sulfite oxidase, mitochondrial"/>
    <property type="match status" value="1"/>
</dbReference>
<dbReference type="SMART" id="SM01117">
    <property type="entry name" value="Cyt-b5"/>
    <property type="match status" value="1"/>
</dbReference>
<dbReference type="InterPro" id="IPR018506">
    <property type="entry name" value="Cyt_B5_heme-BS"/>
</dbReference>
<keyword evidence="3 5" id="KW-0408">Iron</keyword>
<protein>
    <recommendedName>
        <fullName evidence="6">Cytochrome b5 heme-binding domain-containing protein</fullName>
    </recommendedName>
</protein>
<dbReference type="Proteomes" id="UP001142055">
    <property type="component" value="Chromosome 2"/>
</dbReference>
<keyword evidence="1 5" id="KW-0349">Heme</keyword>
<name>A0A9Q0RML1_BLOTA</name>
<dbReference type="GO" id="GO:0016020">
    <property type="term" value="C:membrane"/>
    <property type="evidence" value="ECO:0007669"/>
    <property type="project" value="TreeGrafter"/>
</dbReference>
<dbReference type="InterPro" id="IPR036400">
    <property type="entry name" value="Cyt_B5-like_heme/steroid_sf"/>
</dbReference>
<comment type="similarity">
    <text evidence="4 5">Belongs to the cytochrome b5 family.</text>
</comment>
<dbReference type="InterPro" id="IPR001199">
    <property type="entry name" value="Cyt_B5-like_heme/steroid-bd"/>
</dbReference>
<dbReference type="SUPFAM" id="SSF55856">
    <property type="entry name" value="Cytochrome b5-like heme/steroid binding domain"/>
    <property type="match status" value="1"/>
</dbReference>
<evidence type="ECO:0000313" key="7">
    <source>
        <dbReference type="EMBL" id="KAJ6219595.1"/>
    </source>
</evidence>
<dbReference type="GO" id="GO:0046872">
    <property type="term" value="F:metal ion binding"/>
    <property type="evidence" value="ECO:0007669"/>
    <property type="project" value="UniProtKB-UniRule"/>
</dbReference>
<dbReference type="PROSITE" id="PS50255">
    <property type="entry name" value="CYTOCHROME_B5_2"/>
    <property type="match status" value="1"/>
</dbReference>
<dbReference type="InterPro" id="IPR050668">
    <property type="entry name" value="Cytochrome_b5"/>
</dbReference>
<keyword evidence="2 5" id="KW-0479">Metal-binding</keyword>
<dbReference type="OMA" id="ECIEWKE"/>
<evidence type="ECO:0000256" key="2">
    <source>
        <dbReference type="ARBA" id="ARBA00022723"/>
    </source>
</evidence>
<keyword evidence="8" id="KW-1185">Reference proteome</keyword>
<dbReference type="Pfam" id="PF00173">
    <property type="entry name" value="Cyt-b5"/>
    <property type="match status" value="1"/>
</dbReference>
<evidence type="ECO:0000256" key="3">
    <source>
        <dbReference type="ARBA" id="ARBA00023004"/>
    </source>
</evidence>
<reference evidence="7" key="1">
    <citation type="submission" date="2022-12" db="EMBL/GenBank/DDBJ databases">
        <title>Genome assemblies of Blomia tropicalis.</title>
        <authorList>
            <person name="Cui Y."/>
        </authorList>
    </citation>
    <scope>NUCLEOTIDE SEQUENCE</scope>
    <source>
        <tissue evidence="7">Adult mites</tissue>
    </source>
</reference>
<evidence type="ECO:0000256" key="4">
    <source>
        <dbReference type="ARBA" id="ARBA00038168"/>
    </source>
</evidence>
<dbReference type="AlphaFoldDB" id="A0A9Q0RML1"/>
<dbReference type="GO" id="GO:0020037">
    <property type="term" value="F:heme binding"/>
    <property type="evidence" value="ECO:0007669"/>
    <property type="project" value="UniProtKB-UniRule"/>
</dbReference>
<feature type="domain" description="Cytochrome b5 heme-binding" evidence="6">
    <location>
        <begin position="2"/>
        <end position="78"/>
    </location>
</feature>
<dbReference type="PRINTS" id="PR00363">
    <property type="entry name" value="CYTOCHROMEB5"/>
</dbReference>
<dbReference type="EMBL" id="JAPWDV010000002">
    <property type="protein sequence ID" value="KAJ6219595.1"/>
    <property type="molecule type" value="Genomic_DNA"/>
</dbReference>